<dbReference type="InterPro" id="IPR029062">
    <property type="entry name" value="Class_I_gatase-like"/>
</dbReference>
<evidence type="ECO:0000256" key="1">
    <source>
        <dbReference type="ARBA" id="ARBA00010233"/>
    </source>
</evidence>
<evidence type="ECO:0000313" key="6">
    <source>
        <dbReference type="EMBL" id="SFF66908.1"/>
    </source>
</evidence>
<name>A0A1I2KKQ4_9BACL</name>
<evidence type="ECO:0000256" key="2">
    <source>
        <dbReference type="ARBA" id="ARBA00022801"/>
    </source>
</evidence>
<feature type="active site" description="Charge relay system" evidence="3">
    <location>
        <position position="228"/>
    </location>
</feature>
<dbReference type="STRING" id="201973.SAMN04488025_10276"/>
<feature type="domain" description="LD-carboxypeptidase N-terminal" evidence="4">
    <location>
        <begin position="12"/>
        <end position="131"/>
    </location>
</feature>
<sequence length="325" mass="36677">MIPPKLKPGDEIRIIAPSKSLGIIAQEVREMALRRLEALGFRVTISKHAEEMDRFRSSSADARLEDLHEAFADPKVKGILTAIGGYNCNQLLKKLDYDLIRKNPKVFCGYSDITALQNAIYAKTGLLTYSGPHFSSFGMKKGFEYTMDYFRKCLMEKEPFPVRPSPSWSDDPWYQDQENRRFIPNDGWFVLSPGEARGKVIGGNLSTFVLLHGTEYLPELADAILFLEDDGEVHPERFDRYLQSLLHQPGFDRVKGLVIGRFQRDSRMSRDVLTSIIRSKPELTGIPVIADLDFGHTTPIFTFPIGGQARLAARENGAELTILAH</sequence>
<dbReference type="InterPro" id="IPR040921">
    <property type="entry name" value="Peptidase_S66C"/>
</dbReference>
<dbReference type="SUPFAM" id="SSF52317">
    <property type="entry name" value="Class I glutamine amidotransferase-like"/>
    <property type="match status" value="1"/>
</dbReference>
<dbReference type="Gene3D" id="3.40.50.10740">
    <property type="entry name" value="Class I glutamine amidotransferase-like"/>
    <property type="match status" value="1"/>
</dbReference>
<feature type="domain" description="LD-carboxypeptidase C-terminal" evidence="5">
    <location>
        <begin position="197"/>
        <end position="311"/>
    </location>
</feature>
<dbReference type="InterPro" id="IPR040449">
    <property type="entry name" value="Peptidase_S66_N"/>
</dbReference>
<accession>A0A1I2KKQ4</accession>
<dbReference type="GO" id="GO:0004180">
    <property type="term" value="F:carboxypeptidase activity"/>
    <property type="evidence" value="ECO:0007669"/>
    <property type="project" value="UniProtKB-KW"/>
</dbReference>
<dbReference type="Pfam" id="PF02016">
    <property type="entry name" value="Peptidase_S66"/>
    <property type="match status" value="1"/>
</dbReference>
<feature type="active site" description="Charge relay system" evidence="3">
    <location>
        <position position="296"/>
    </location>
</feature>
<keyword evidence="2" id="KW-0378">Hydrolase</keyword>
<dbReference type="AlphaFoldDB" id="A0A1I2KKQ4"/>
<evidence type="ECO:0000256" key="3">
    <source>
        <dbReference type="PIRSR" id="PIRSR028757-1"/>
    </source>
</evidence>
<dbReference type="RefSeq" id="WP_092035518.1">
    <property type="nucleotide sequence ID" value="NZ_FOOK01000002.1"/>
</dbReference>
<organism evidence="6 7">
    <name type="scientific">Planifilum fulgidum</name>
    <dbReference type="NCBI Taxonomy" id="201973"/>
    <lineage>
        <taxon>Bacteria</taxon>
        <taxon>Bacillati</taxon>
        <taxon>Bacillota</taxon>
        <taxon>Bacilli</taxon>
        <taxon>Bacillales</taxon>
        <taxon>Thermoactinomycetaceae</taxon>
        <taxon>Planifilum</taxon>
    </lineage>
</organism>
<evidence type="ECO:0000259" key="4">
    <source>
        <dbReference type="Pfam" id="PF02016"/>
    </source>
</evidence>
<keyword evidence="7" id="KW-1185">Reference proteome</keyword>
<dbReference type="InterPro" id="IPR027461">
    <property type="entry name" value="Carboxypeptidase_A_C_sf"/>
</dbReference>
<evidence type="ECO:0000313" key="7">
    <source>
        <dbReference type="Proteomes" id="UP000198661"/>
    </source>
</evidence>
<dbReference type="InterPro" id="IPR027478">
    <property type="entry name" value="LdcA_N"/>
</dbReference>
<dbReference type="Pfam" id="PF17676">
    <property type="entry name" value="Peptidase_S66C"/>
    <property type="match status" value="1"/>
</dbReference>
<dbReference type="SUPFAM" id="SSF141986">
    <property type="entry name" value="LD-carboxypeptidase A C-terminal domain-like"/>
    <property type="match status" value="1"/>
</dbReference>
<comment type="similarity">
    <text evidence="1">Belongs to the peptidase S66 family.</text>
</comment>
<dbReference type="CDD" id="cd07062">
    <property type="entry name" value="Peptidase_S66_mccF_like"/>
    <property type="match status" value="1"/>
</dbReference>
<dbReference type="PIRSF" id="PIRSF028757">
    <property type="entry name" value="LD-carboxypeptidase"/>
    <property type="match status" value="1"/>
</dbReference>
<dbReference type="Proteomes" id="UP000198661">
    <property type="component" value="Unassembled WGS sequence"/>
</dbReference>
<dbReference type="InterPro" id="IPR003507">
    <property type="entry name" value="S66_fam"/>
</dbReference>
<gene>
    <name evidence="6" type="ORF">SAMN04488025_10276</name>
</gene>
<dbReference type="Gene3D" id="3.50.30.60">
    <property type="entry name" value="LD-carboxypeptidase A C-terminal domain-like"/>
    <property type="match status" value="1"/>
</dbReference>
<dbReference type="PANTHER" id="PTHR30237:SF6">
    <property type="entry name" value="CARBOXYPEPTIDASE YOCD-RELATED"/>
    <property type="match status" value="1"/>
</dbReference>
<dbReference type="OrthoDB" id="9807329at2"/>
<evidence type="ECO:0000259" key="5">
    <source>
        <dbReference type="Pfam" id="PF17676"/>
    </source>
</evidence>
<feature type="active site" description="Nucleophile" evidence="3">
    <location>
        <position position="111"/>
    </location>
</feature>
<dbReference type="EMBL" id="FOOK01000002">
    <property type="protein sequence ID" value="SFF66908.1"/>
    <property type="molecule type" value="Genomic_DNA"/>
</dbReference>
<protein>
    <submittedName>
        <fullName evidence="6">Muramoyltetrapeptide carboxypeptidase LdcA (Peptidoglycan recycling)</fullName>
    </submittedName>
</protein>
<reference evidence="6 7" key="1">
    <citation type="submission" date="2016-10" db="EMBL/GenBank/DDBJ databases">
        <authorList>
            <person name="de Groot N.N."/>
        </authorList>
    </citation>
    <scope>NUCLEOTIDE SEQUENCE [LARGE SCALE GENOMIC DNA]</scope>
    <source>
        <strain evidence="6 7">DSM 44945</strain>
    </source>
</reference>
<keyword evidence="6" id="KW-0645">Protease</keyword>
<keyword evidence="6" id="KW-0121">Carboxypeptidase</keyword>
<dbReference type="PANTHER" id="PTHR30237">
    <property type="entry name" value="MURAMOYLTETRAPEPTIDE CARBOXYPEPTIDASE"/>
    <property type="match status" value="1"/>
</dbReference>
<proteinExistence type="inferred from homology"/>